<dbReference type="InterPro" id="IPR003439">
    <property type="entry name" value="ABC_transporter-like_ATP-bd"/>
</dbReference>
<dbReference type="GO" id="GO:0005886">
    <property type="term" value="C:plasma membrane"/>
    <property type="evidence" value="ECO:0007669"/>
    <property type="project" value="TreeGrafter"/>
</dbReference>
<keyword evidence="6" id="KW-1185">Reference proteome</keyword>
<dbReference type="InterPro" id="IPR051120">
    <property type="entry name" value="ABC_AA/LPS_Transport"/>
</dbReference>
<evidence type="ECO:0000256" key="3">
    <source>
        <dbReference type="ARBA" id="ARBA00022840"/>
    </source>
</evidence>
<evidence type="ECO:0000313" key="6">
    <source>
        <dbReference type="Proteomes" id="UP000604475"/>
    </source>
</evidence>
<organism evidence="5 6">
    <name type="scientific">Frankia nepalensis</name>
    <dbReference type="NCBI Taxonomy" id="1836974"/>
    <lineage>
        <taxon>Bacteria</taxon>
        <taxon>Bacillati</taxon>
        <taxon>Actinomycetota</taxon>
        <taxon>Actinomycetes</taxon>
        <taxon>Frankiales</taxon>
        <taxon>Frankiaceae</taxon>
        <taxon>Frankia</taxon>
    </lineage>
</organism>
<evidence type="ECO:0000313" key="5">
    <source>
        <dbReference type="EMBL" id="MBL7632310.1"/>
    </source>
</evidence>
<reference evidence="5" key="1">
    <citation type="submission" date="2020-12" db="EMBL/GenBank/DDBJ databases">
        <title>Genomic characterization of non-nitrogen-fixing Frankia strains.</title>
        <authorList>
            <person name="Carlos-Shanley C."/>
            <person name="Guerra T."/>
            <person name="Hahn D."/>
        </authorList>
    </citation>
    <scope>NUCLEOTIDE SEQUENCE</scope>
    <source>
        <strain evidence="5">CN6</strain>
    </source>
</reference>
<comment type="caution">
    <text evidence="5">The sequence shown here is derived from an EMBL/GenBank/DDBJ whole genome shotgun (WGS) entry which is preliminary data.</text>
</comment>
<dbReference type="InterPro" id="IPR027417">
    <property type="entry name" value="P-loop_NTPase"/>
</dbReference>
<feature type="domain" description="ABC transporter" evidence="4">
    <location>
        <begin position="4"/>
        <end position="238"/>
    </location>
</feature>
<dbReference type="InterPro" id="IPR032823">
    <property type="entry name" value="BCA_ABC_TP_C"/>
</dbReference>
<dbReference type="Pfam" id="PF00005">
    <property type="entry name" value="ABC_tran"/>
    <property type="match status" value="1"/>
</dbReference>
<dbReference type="Gene3D" id="3.40.50.300">
    <property type="entry name" value="P-loop containing nucleotide triphosphate hydrolases"/>
    <property type="match status" value="1"/>
</dbReference>
<dbReference type="RefSeq" id="WP_203006986.1">
    <property type="nucleotide sequence ID" value="NZ_JADWYU010000044.1"/>
</dbReference>
<keyword evidence="1" id="KW-0813">Transport</keyword>
<dbReference type="CDD" id="cd03219">
    <property type="entry name" value="ABC_Mj1267_LivG_branched"/>
    <property type="match status" value="1"/>
</dbReference>
<dbReference type="SMART" id="SM00382">
    <property type="entry name" value="AAA"/>
    <property type="match status" value="1"/>
</dbReference>
<protein>
    <submittedName>
        <fullName evidence="5">ABC transporter ATP-binding protein</fullName>
    </submittedName>
</protein>
<dbReference type="AlphaFoldDB" id="A0A937UUJ1"/>
<dbReference type="Pfam" id="PF12399">
    <property type="entry name" value="BCA_ABC_TP_C"/>
    <property type="match status" value="1"/>
</dbReference>
<accession>A0A937UUJ1</accession>
<dbReference type="PANTHER" id="PTHR45772:SF9">
    <property type="entry name" value="CONSERVED COMPONENT OF ABC TRANSPORTER FOR NATURAL AMINO ACIDS"/>
    <property type="match status" value="1"/>
</dbReference>
<gene>
    <name evidence="5" type="ORF">I7412_35195</name>
</gene>
<dbReference type="GO" id="GO:0005524">
    <property type="term" value="F:ATP binding"/>
    <property type="evidence" value="ECO:0007669"/>
    <property type="project" value="UniProtKB-KW"/>
</dbReference>
<evidence type="ECO:0000259" key="4">
    <source>
        <dbReference type="PROSITE" id="PS50893"/>
    </source>
</evidence>
<dbReference type="PROSITE" id="PS50893">
    <property type="entry name" value="ABC_TRANSPORTER_2"/>
    <property type="match status" value="1"/>
</dbReference>
<proteinExistence type="predicted"/>
<sequence length="244" mass="26352">MTMLEIRKVSVRFGGLTAVDDVSLAVPEGTIMGIIGPNGAGKTTLFNVVAGILRPRTGSVLLGGEDITRLPAHRRARRGLARTFQRLEVFGTLSVRENLLVAAESRRRWDRSTQPAFVADELCAELGLGEVAESLVDTLPTGTQRLVELGRALALRPRLLLLDEASSGLTELETIQVGERLQRLAGQGLTVVLVEHDMPFVLSTCGRVAMLDHGVLVTEGTPDEVRNNPVVQEAYLGRNREAAA</sequence>
<dbReference type="SUPFAM" id="SSF52540">
    <property type="entry name" value="P-loop containing nucleoside triphosphate hydrolases"/>
    <property type="match status" value="1"/>
</dbReference>
<keyword evidence="3 5" id="KW-0067">ATP-binding</keyword>
<dbReference type="PANTHER" id="PTHR45772">
    <property type="entry name" value="CONSERVED COMPONENT OF ABC TRANSPORTER FOR NATURAL AMINO ACIDS-RELATED"/>
    <property type="match status" value="1"/>
</dbReference>
<dbReference type="EMBL" id="JAEACQ010000307">
    <property type="protein sequence ID" value="MBL7632310.1"/>
    <property type="molecule type" value="Genomic_DNA"/>
</dbReference>
<dbReference type="Proteomes" id="UP000604475">
    <property type="component" value="Unassembled WGS sequence"/>
</dbReference>
<keyword evidence="2" id="KW-0547">Nucleotide-binding</keyword>
<dbReference type="InterPro" id="IPR003593">
    <property type="entry name" value="AAA+_ATPase"/>
</dbReference>
<evidence type="ECO:0000256" key="2">
    <source>
        <dbReference type="ARBA" id="ARBA00022741"/>
    </source>
</evidence>
<evidence type="ECO:0000256" key="1">
    <source>
        <dbReference type="ARBA" id="ARBA00022448"/>
    </source>
</evidence>
<name>A0A937UUJ1_9ACTN</name>
<dbReference type="GO" id="GO:0016887">
    <property type="term" value="F:ATP hydrolysis activity"/>
    <property type="evidence" value="ECO:0007669"/>
    <property type="project" value="InterPro"/>
</dbReference>